<evidence type="ECO:0000256" key="1">
    <source>
        <dbReference type="SAM" id="MobiDB-lite"/>
    </source>
</evidence>
<dbReference type="OrthoDB" id="5504420at2"/>
<proteinExistence type="predicted"/>
<gene>
    <name evidence="2" type="ORF">D7X96_34440</name>
</gene>
<protein>
    <recommendedName>
        <fullName evidence="4">Disintegrin domain-containing protein</fullName>
    </recommendedName>
</protein>
<evidence type="ECO:0008006" key="4">
    <source>
        <dbReference type="Google" id="ProtNLM"/>
    </source>
</evidence>
<feature type="region of interest" description="Disordered" evidence="1">
    <location>
        <begin position="641"/>
        <end position="692"/>
    </location>
</feature>
<accession>A0A3A8Q9P2</accession>
<name>A0A3A8Q9P2_9BACT</name>
<sequence length="730" mass="71627">MYRLCLLGCVMFLAACGEKAPDEGAIRVSVKYGTFKPACLRVEAKDSKGHQEATDIPASAFKNPDKQEVLVAVRRKADWDTALGLTVSSYTEAAGDRCSGKVVETRSSKEPVVVPAKAFARSDLLLSAEDSDGDGYLAGATWDEPADCDDSNPDMHPGAAETCGSTQDLNCNQRTGCQEAGCFGNPCDDGNACTTGDRCQGSGLEAKCEPTQTTTCTQPTGVCDAPQACNPSSGRCEATESTVGKTCDDGNLCTDADTCGADGRCAGTERTCSTTEQCKASSGTCNPANGTCVFPPLPTTTSCKDPLTCTTADHCDGAGNCVGTPGICSPPPCHRVKQQCTASTECEYEVDLNAACTTSGNVPGVCMADASCTPFPYRPSNFDPNTIAAADIGELRVNANVTFDTTSRTWSPQGQVPTRDTIKFVMLDQGAGNPQAVLIPVRLLELNGSITIIGPNPVILAVYGAANVSQSILASGSIVNGNTSCGASNGAAGAFANGTGGGGGGAGNATAGASGGKGYNHSQVTGGGGVVRPESPVPLLGGCVGGNGGASGASDGGKGGAGGGAIQLSVARTLNISKNISASGHGGAGGSANSAGGGGGGSGGRVVLEAFQVELTAAARVTANGGGGGKAANAVNWAGSAGGNGSEDGDGPASGGNTGNTTGGNGGAGGSGSAATPIKGGDGDTALGVDGGGGGGGGSRGYIHLRSVRNCTVAVGAVISPASTNGCVTP</sequence>
<organism evidence="2 3">
    <name type="scientific">Corallococcus interemptor</name>
    <dbReference type="NCBI Taxonomy" id="2316720"/>
    <lineage>
        <taxon>Bacteria</taxon>
        <taxon>Pseudomonadati</taxon>
        <taxon>Myxococcota</taxon>
        <taxon>Myxococcia</taxon>
        <taxon>Myxococcales</taxon>
        <taxon>Cystobacterineae</taxon>
        <taxon>Myxococcaceae</taxon>
        <taxon>Corallococcus</taxon>
    </lineage>
</organism>
<evidence type="ECO:0000313" key="3">
    <source>
        <dbReference type="Proteomes" id="UP000282656"/>
    </source>
</evidence>
<dbReference type="AlphaFoldDB" id="A0A3A8Q9P2"/>
<reference evidence="3" key="1">
    <citation type="submission" date="2018-09" db="EMBL/GenBank/DDBJ databases">
        <authorList>
            <person name="Livingstone P.G."/>
            <person name="Whitworth D.E."/>
        </authorList>
    </citation>
    <scope>NUCLEOTIDE SEQUENCE [LARGE SCALE GENOMIC DNA]</scope>
    <source>
        <strain evidence="3">AB047A</strain>
    </source>
</reference>
<dbReference type="Pfam" id="PF11617">
    <property type="entry name" value="Cu-binding_MopE"/>
    <property type="match status" value="1"/>
</dbReference>
<dbReference type="Proteomes" id="UP000282656">
    <property type="component" value="Unassembled WGS sequence"/>
</dbReference>
<keyword evidence="3" id="KW-1185">Reference proteome</keyword>
<comment type="caution">
    <text evidence="2">The sequence shown here is derived from an EMBL/GenBank/DDBJ whole genome shotgun (WGS) entry which is preliminary data.</text>
</comment>
<evidence type="ECO:0000313" key="2">
    <source>
        <dbReference type="EMBL" id="RKH59994.1"/>
    </source>
</evidence>
<dbReference type="EMBL" id="RAWM01000157">
    <property type="protein sequence ID" value="RKH59994.1"/>
    <property type="molecule type" value="Genomic_DNA"/>
</dbReference>
<dbReference type="PROSITE" id="PS51257">
    <property type="entry name" value="PROKAR_LIPOPROTEIN"/>
    <property type="match status" value="1"/>
</dbReference>
<feature type="compositionally biased region" description="Gly residues" evidence="1">
    <location>
        <begin position="641"/>
        <end position="672"/>
    </location>
</feature>
<dbReference type="RefSeq" id="WP_121771660.1">
    <property type="nucleotide sequence ID" value="NZ_RAWM01000157.1"/>
</dbReference>
<dbReference type="InterPro" id="IPR021655">
    <property type="entry name" value="Put_metal-bd"/>
</dbReference>